<dbReference type="GO" id="GO:0043165">
    <property type="term" value="P:Gram-negative-bacterium-type cell outer membrane assembly"/>
    <property type="evidence" value="ECO:0007669"/>
    <property type="project" value="UniProtKB-UniRule"/>
</dbReference>
<keyword evidence="3 4" id="KW-0998">Cell outer membrane</keyword>
<feature type="domain" description="LptD C-terminal" evidence="7">
    <location>
        <begin position="397"/>
        <end position="800"/>
    </location>
</feature>
<comment type="caution">
    <text evidence="4">Lacks conserved residue(s) required for the propagation of feature annotation.</text>
</comment>
<evidence type="ECO:0000256" key="2">
    <source>
        <dbReference type="ARBA" id="ARBA00023136"/>
    </source>
</evidence>
<evidence type="ECO:0000259" key="7">
    <source>
        <dbReference type="Pfam" id="PF04453"/>
    </source>
</evidence>
<evidence type="ECO:0000259" key="6">
    <source>
        <dbReference type="Pfam" id="PF03968"/>
    </source>
</evidence>
<evidence type="ECO:0000256" key="4">
    <source>
        <dbReference type="HAMAP-Rule" id="MF_01411"/>
    </source>
</evidence>
<dbReference type="GO" id="GO:1990351">
    <property type="term" value="C:transporter complex"/>
    <property type="evidence" value="ECO:0007669"/>
    <property type="project" value="TreeGrafter"/>
</dbReference>
<feature type="domain" description="Organic solvent tolerance-like N-terminal" evidence="6">
    <location>
        <begin position="135"/>
        <end position="275"/>
    </location>
</feature>
<dbReference type="Pfam" id="PF04453">
    <property type="entry name" value="LptD"/>
    <property type="match status" value="1"/>
</dbReference>
<dbReference type="InterPro" id="IPR050218">
    <property type="entry name" value="LptD"/>
</dbReference>
<dbReference type="Pfam" id="PF03968">
    <property type="entry name" value="LptD_N"/>
    <property type="match status" value="1"/>
</dbReference>
<dbReference type="InterPro" id="IPR005653">
    <property type="entry name" value="OstA-like_N"/>
</dbReference>
<comment type="subunit">
    <text evidence="4">Component of the lipopolysaccharide transport and assembly complex. Interacts with LptE and LptA.</text>
</comment>
<keyword evidence="5" id="KW-1133">Transmembrane helix</keyword>
<dbReference type="GO" id="GO:0009279">
    <property type="term" value="C:cell outer membrane"/>
    <property type="evidence" value="ECO:0007669"/>
    <property type="project" value="UniProtKB-SubCell"/>
</dbReference>
<reference evidence="8 9" key="1">
    <citation type="submission" date="2018-02" db="EMBL/GenBank/DDBJ databases">
        <title>Draft genome sequences of four Legionella pneumophila clinical strains isolated in Ontario.</title>
        <authorList>
            <person name="Fortuna A."/>
            <person name="Ramnarine R."/>
            <person name="Li A."/>
            <person name="Frantz C."/>
            <person name="Mallo G."/>
        </authorList>
    </citation>
    <scope>NUCLEOTIDE SEQUENCE [LARGE SCALE GENOMIC DNA]</scope>
    <source>
        <strain evidence="8 9">LG61</strain>
    </source>
</reference>
<dbReference type="InterPro" id="IPR007543">
    <property type="entry name" value="LptD_C"/>
</dbReference>
<dbReference type="OrthoDB" id="9760225at2"/>
<feature type="transmembrane region" description="Helical" evidence="5">
    <location>
        <begin position="42"/>
        <end position="63"/>
    </location>
</feature>
<evidence type="ECO:0000313" key="9">
    <source>
        <dbReference type="Proteomes" id="UP000239239"/>
    </source>
</evidence>
<sequence length="889" mass="101967">MLAVNMRFYKKLIIYGFISFIAFLRGLLYCHLKKLFKKYSESLFSVQWVFMVAGIAAFVLSLIKYQGLAYSASLINEPIQACVIAREVDLTDDIRTKFAQCLGWQSDPSSPVCLGSYKPTTVTPLANPDEVRILADTVSFYRTQRSTLSGHVEMQQGQRIVNAQTAYVYRDPKTNEVTKIEFLNHVRYLEPDRMMIARKAIVYPQDKSGEVEDVLYRFNTNRSNALLPAWGRASLIKRFANQDYFLKEATYTTCAPQDKAWAIEAESISIDNAKGKGVARNAKLRIHEWPVLYTPYLSFPTNRDRKSGFLMPIVGYSNVGGADLGIPYYWNMAPNYDMTLVPHLYTERGLMMGGQFRYLTSKGTGTFNGNFLPKDKAFGRFLQNNEIEFPQIRGLSTNRWEINLVDSTQFLPDLQLNVNFQQVSDDYYLQDFSTNLASVTQRQLLRQADLTYETENWTFRGMGQSYQTLHPINEIPVSPVYERLPQLMARGYYDDLPFNANINILGQYDQFHWPNDSWNVALNNMPQGPRFHLNPILSVPMTKPWGYVTPSVQFVENYYDVSRNYTWVTPRANYNLTIPRYSLDSGLYFERDLHLKGTYYIQTLEPRLFYLRVPFYNQTLIPVYDSGFMIFNVDQLFRTNRFSGFDRIGDANQLSYALTTRWLEDETGAEKANFSIGQIKYFSERRVQLCQSPTGFCTDNPDTFGNLSSTFGTSPVASRAVYKFNPAWGITGDYIWDPATKATNNADLNLHYQPARNAIINGGYSYLVNGDVTQVRNNDTENNALHQAILSAAWPLSEKWSGIGAYSYNISKNYSMMSFLGVQYDSCCWAMRILGGRTFRSLNDEFEPQYNNNIYLQILLKGLGSVASSDPSGILNTYIPGYYDPFRRR</sequence>
<accession>A0A2S6F712</accession>
<dbReference type="HAMAP" id="MF_01411">
    <property type="entry name" value="LPS_assembly_LptD"/>
    <property type="match status" value="1"/>
</dbReference>
<evidence type="ECO:0000256" key="1">
    <source>
        <dbReference type="ARBA" id="ARBA00022729"/>
    </source>
</evidence>
<keyword evidence="5" id="KW-0812">Transmembrane</keyword>
<dbReference type="AlphaFoldDB" id="A0A2S6F712"/>
<name>A0A2S6F712_LEGPN</name>
<comment type="caution">
    <text evidence="8">The sequence shown here is derived from an EMBL/GenBank/DDBJ whole genome shotgun (WGS) entry which is preliminary data.</text>
</comment>
<dbReference type="EMBL" id="PQWY01000003">
    <property type="protein sequence ID" value="PPK33212.1"/>
    <property type="molecule type" value="Genomic_DNA"/>
</dbReference>
<proteinExistence type="inferred from homology"/>
<keyword evidence="1 4" id="KW-0732">Signal</keyword>
<dbReference type="Proteomes" id="UP000239239">
    <property type="component" value="Unassembled WGS sequence"/>
</dbReference>
<organism evidence="8 9">
    <name type="scientific">Legionella pneumophila</name>
    <dbReference type="NCBI Taxonomy" id="446"/>
    <lineage>
        <taxon>Bacteria</taxon>
        <taxon>Pseudomonadati</taxon>
        <taxon>Pseudomonadota</taxon>
        <taxon>Gammaproteobacteria</taxon>
        <taxon>Legionellales</taxon>
        <taxon>Legionellaceae</taxon>
        <taxon>Legionella</taxon>
    </lineage>
</organism>
<evidence type="ECO:0000256" key="3">
    <source>
        <dbReference type="ARBA" id="ARBA00023237"/>
    </source>
</evidence>
<dbReference type="InterPro" id="IPR020889">
    <property type="entry name" value="LipoPS_assembly_LptD"/>
</dbReference>
<feature type="transmembrane region" description="Helical" evidence="5">
    <location>
        <begin position="12"/>
        <end position="30"/>
    </location>
</feature>
<gene>
    <name evidence="4" type="primary">lptD</name>
    <name evidence="8" type="ORF">C3928_02175</name>
</gene>
<comment type="similarity">
    <text evidence="4">Belongs to the LptD family.</text>
</comment>
<comment type="function">
    <text evidence="4">Together with LptE, is involved in the assembly of lipopolysaccharide (LPS) at the surface of the outer membrane.</text>
</comment>
<evidence type="ECO:0000256" key="5">
    <source>
        <dbReference type="SAM" id="Phobius"/>
    </source>
</evidence>
<protein>
    <recommendedName>
        <fullName evidence="4">LPS-assembly protein LptD</fullName>
    </recommendedName>
</protein>
<dbReference type="PANTHER" id="PTHR30189">
    <property type="entry name" value="LPS-ASSEMBLY PROTEIN"/>
    <property type="match status" value="1"/>
</dbReference>
<keyword evidence="2 4" id="KW-0472">Membrane</keyword>
<comment type="subcellular location">
    <subcellularLocation>
        <location evidence="4">Cell outer membrane</location>
    </subcellularLocation>
</comment>
<evidence type="ECO:0000313" key="8">
    <source>
        <dbReference type="EMBL" id="PPK33212.1"/>
    </source>
</evidence>
<dbReference type="PANTHER" id="PTHR30189:SF1">
    <property type="entry name" value="LPS-ASSEMBLY PROTEIN LPTD"/>
    <property type="match status" value="1"/>
</dbReference>
<dbReference type="GO" id="GO:0015920">
    <property type="term" value="P:lipopolysaccharide transport"/>
    <property type="evidence" value="ECO:0007669"/>
    <property type="project" value="InterPro"/>
</dbReference>